<reference evidence="4" key="1">
    <citation type="submission" date="2023-09" db="UniProtKB">
        <authorList>
            <consortium name="Ensembl"/>
        </authorList>
    </citation>
    <scope>IDENTIFICATION</scope>
</reference>
<dbReference type="InterPro" id="IPR000269">
    <property type="entry name" value="Cu_amine_oxidase"/>
</dbReference>
<dbReference type="Gene3D" id="2.70.98.20">
    <property type="entry name" value="Copper amine oxidase, catalytic domain"/>
    <property type="match status" value="1"/>
</dbReference>
<dbReference type="AlphaFoldDB" id="A0A8C0XGE3"/>
<comment type="cofactor">
    <cofactor evidence="1">
        <name>Cu(2+)</name>
        <dbReference type="ChEBI" id="CHEBI:29036"/>
    </cofactor>
</comment>
<organism evidence="4">
    <name type="scientific">Castor canadensis</name>
    <name type="common">American beaver</name>
    <dbReference type="NCBI Taxonomy" id="51338"/>
    <lineage>
        <taxon>Eukaryota</taxon>
        <taxon>Metazoa</taxon>
        <taxon>Chordata</taxon>
        <taxon>Craniata</taxon>
        <taxon>Vertebrata</taxon>
        <taxon>Euteleostomi</taxon>
        <taxon>Mammalia</taxon>
        <taxon>Eutheria</taxon>
        <taxon>Euarchontoglires</taxon>
        <taxon>Glires</taxon>
        <taxon>Rodentia</taxon>
        <taxon>Castorimorpha</taxon>
        <taxon>Castoridae</taxon>
        <taxon>Castor</taxon>
    </lineage>
</organism>
<evidence type="ECO:0000313" key="4">
    <source>
        <dbReference type="Ensembl" id="ENSCCNP00000027988.1"/>
    </source>
</evidence>
<evidence type="ECO:0000256" key="1">
    <source>
        <dbReference type="ARBA" id="ARBA00001973"/>
    </source>
</evidence>
<keyword evidence="2" id="KW-0186">Copper</keyword>
<sequence>WGHRSQSSCHRLHQLSIPLWCCPKVWESSWGTHTGYQLAVTQWKEEEPSSTSIYNLNDPWTPTVDFTNFINNESIAGQDLVAWVTAGFLHIPHSEDIPNTVTAGNGVEPVLCPGF</sequence>
<keyword evidence="2" id="KW-0801">TPQ</keyword>
<evidence type="ECO:0000259" key="3">
    <source>
        <dbReference type="Pfam" id="PF01179"/>
    </source>
</evidence>
<proteinExistence type="inferred from homology"/>
<dbReference type="GO" id="GO:0005886">
    <property type="term" value="C:plasma membrane"/>
    <property type="evidence" value="ECO:0007669"/>
    <property type="project" value="TreeGrafter"/>
</dbReference>
<dbReference type="GO" id="GO:0005769">
    <property type="term" value="C:early endosome"/>
    <property type="evidence" value="ECO:0007669"/>
    <property type="project" value="TreeGrafter"/>
</dbReference>
<dbReference type="GO" id="GO:0048038">
    <property type="term" value="F:quinone binding"/>
    <property type="evidence" value="ECO:0007669"/>
    <property type="project" value="InterPro"/>
</dbReference>
<protein>
    <recommendedName>
        <fullName evidence="2">Amine oxidase</fullName>
        <ecNumber evidence="2">1.4.3.-</ecNumber>
    </recommendedName>
</protein>
<dbReference type="GO" id="GO:0008131">
    <property type="term" value="F:primary methylamine oxidase activity"/>
    <property type="evidence" value="ECO:0007669"/>
    <property type="project" value="InterPro"/>
</dbReference>
<dbReference type="InterPro" id="IPR049947">
    <property type="entry name" value="Cu_Am_Ox_Cu-bd"/>
</dbReference>
<dbReference type="GO" id="GO:0005507">
    <property type="term" value="F:copper ion binding"/>
    <property type="evidence" value="ECO:0007669"/>
    <property type="project" value="InterPro"/>
</dbReference>
<feature type="domain" description="Copper amine oxidase catalytic" evidence="3">
    <location>
        <begin position="23"/>
        <end position="107"/>
    </location>
</feature>
<keyword evidence="2" id="KW-0479">Metal-binding</keyword>
<dbReference type="GO" id="GO:0005794">
    <property type="term" value="C:Golgi apparatus"/>
    <property type="evidence" value="ECO:0007669"/>
    <property type="project" value="TreeGrafter"/>
</dbReference>
<keyword evidence="2" id="KW-0560">Oxidoreductase</keyword>
<dbReference type="SUPFAM" id="SSF49998">
    <property type="entry name" value="Amine oxidase catalytic domain"/>
    <property type="match status" value="1"/>
</dbReference>
<dbReference type="EC" id="1.4.3.-" evidence="2"/>
<dbReference type="Pfam" id="PF01179">
    <property type="entry name" value="Cu_amine_oxid"/>
    <property type="match status" value="1"/>
</dbReference>
<comment type="similarity">
    <text evidence="2">Belongs to the copper/topaquinone oxidase family.</text>
</comment>
<dbReference type="GO" id="GO:0009308">
    <property type="term" value="P:amine metabolic process"/>
    <property type="evidence" value="ECO:0007669"/>
    <property type="project" value="UniProtKB-UniRule"/>
</dbReference>
<comment type="PTM">
    <text evidence="2">Topaquinone (TPQ) is generated by copper-dependent autoxidation of a specific tyrosyl residue.</text>
</comment>
<dbReference type="PANTHER" id="PTHR10638">
    <property type="entry name" value="COPPER AMINE OXIDASE"/>
    <property type="match status" value="1"/>
</dbReference>
<dbReference type="PROSITE" id="PS01165">
    <property type="entry name" value="COPPER_AMINE_OXID_2"/>
    <property type="match status" value="1"/>
</dbReference>
<dbReference type="GO" id="GO:0005783">
    <property type="term" value="C:endoplasmic reticulum"/>
    <property type="evidence" value="ECO:0007669"/>
    <property type="project" value="TreeGrafter"/>
</dbReference>
<dbReference type="GO" id="GO:0046677">
    <property type="term" value="P:response to antibiotic"/>
    <property type="evidence" value="ECO:0007669"/>
    <property type="project" value="TreeGrafter"/>
</dbReference>
<evidence type="ECO:0000256" key="2">
    <source>
        <dbReference type="RuleBase" id="RU000672"/>
    </source>
</evidence>
<name>A0A8C0XGE3_CASCN</name>
<accession>A0A8C0XGE3</accession>
<comment type="cofactor">
    <cofactor evidence="2">
        <name>Cu cation</name>
        <dbReference type="ChEBI" id="CHEBI:23378"/>
    </cofactor>
    <text evidence="2">Contains 1 topaquinone per subunit.</text>
</comment>
<dbReference type="InterPro" id="IPR015798">
    <property type="entry name" value="Cu_amine_oxidase_C"/>
</dbReference>
<dbReference type="Ensembl" id="ENSCCNT00000035386.1">
    <property type="protein sequence ID" value="ENSCCNP00000027988.1"/>
    <property type="gene ID" value="ENSCCNG00000027019.1"/>
</dbReference>
<dbReference type="InterPro" id="IPR036460">
    <property type="entry name" value="Cu_amine_oxidase_C_sf"/>
</dbReference>
<dbReference type="PANTHER" id="PTHR10638:SF94">
    <property type="entry name" value="AMINE OXIDASE"/>
    <property type="match status" value="1"/>
</dbReference>